<sequence length="154" mass="17554">MVRRRQEGEPKVDAKRIVFAQDAMSVKELSGQTGDVMAQVNVLAEEENEDLQKLEEIDPNKRPLYERRVERTKRALKLIQHFEKKELNLDALTRIMAFRVGEKGFVYANTDVKAGVVGEISGDTMQMRILSGPAIKEDLKAGKYEEISIPQRTH</sequence>
<evidence type="ECO:0000313" key="2">
    <source>
        <dbReference type="Proteomes" id="UP000176723"/>
    </source>
</evidence>
<gene>
    <name evidence="1" type="ORF">A3A65_04770</name>
</gene>
<name>A0A1G1W440_9BACT</name>
<reference evidence="1 2" key="1">
    <citation type="journal article" date="2016" name="Nat. Commun.">
        <title>Thousands of microbial genomes shed light on interconnected biogeochemical processes in an aquifer system.</title>
        <authorList>
            <person name="Anantharaman K."/>
            <person name="Brown C.T."/>
            <person name="Hug L.A."/>
            <person name="Sharon I."/>
            <person name="Castelle C.J."/>
            <person name="Probst A.J."/>
            <person name="Thomas B.C."/>
            <person name="Singh A."/>
            <person name="Wilkins M.J."/>
            <person name="Karaoz U."/>
            <person name="Brodie E.L."/>
            <person name="Williams K.H."/>
            <person name="Hubbard S.S."/>
            <person name="Banfield J.F."/>
        </authorList>
    </citation>
    <scope>NUCLEOTIDE SEQUENCE [LARGE SCALE GENOMIC DNA]</scope>
</reference>
<accession>A0A1G1W440</accession>
<dbReference type="STRING" id="1797593.A3A65_04770"/>
<dbReference type="EMBL" id="MHCL01000003">
    <property type="protein sequence ID" value="OGY22439.1"/>
    <property type="molecule type" value="Genomic_DNA"/>
</dbReference>
<protein>
    <submittedName>
        <fullName evidence="1">Uncharacterized protein</fullName>
    </submittedName>
</protein>
<proteinExistence type="predicted"/>
<evidence type="ECO:0000313" key="1">
    <source>
        <dbReference type="EMBL" id="OGY22439.1"/>
    </source>
</evidence>
<organism evidence="1 2">
    <name type="scientific">Candidatus Chisholmbacteria bacterium RIFCSPLOWO2_01_FULL_49_14</name>
    <dbReference type="NCBI Taxonomy" id="1797593"/>
    <lineage>
        <taxon>Bacteria</taxon>
        <taxon>Candidatus Chisholmiibacteriota</taxon>
    </lineage>
</organism>
<dbReference type="Proteomes" id="UP000176723">
    <property type="component" value="Unassembled WGS sequence"/>
</dbReference>
<comment type="caution">
    <text evidence="1">The sequence shown here is derived from an EMBL/GenBank/DDBJ whole genome shotgun (WGS) entry which is preliminary data.</text>
</comment>
<dbReference type="AlphaFoldDB" id="A0A1G1W440"/>